<organism evidence="7 8">
    <name type="scientific">Rufibacter immobilis</name>
    <dbReference type="NCBI Taxonomy" id="1348778"/>
    <lineage>
        <taxon>Bacteria</taxon>
        <taxon>Pseudomonadati</taxon>
        <taxon>Bacteroidota</taxon>
        <taxon>Cytophagia</taxon>
        <taxon>Cytophagales</taxon>
        <taxon>Hymenobacteraceae</taxon>
        <taxon>Rufibacter</taxon>
    </lineage>
</organism>
<dbReference type="Gene3D" id="1.10.600.10">
    <property type="entry name" value="Farnesyl Diphosphate Synthase"/>
    <property type="match status" value="1"/>
</dbReference>
<evidence type="ECO:0000256" key="6">
    <source>
        <dbReference type="RuleBase" id="RU004466"/>
    </source>
</evidence>
<dbReference type="InterPro" id="IPR033749">
    <property type="entry name" value="Polyprenyl_synt_CS"/>
</dbReference>
<comment type="cofactor">
    <cofactor evidence="1">
        <name>Mg(2+)</name>
        <dbReference type="ChEBI" id="CHEBI:18420"/>
    </cofactor>
</comment>
<name>A0A3M9N3E2_9BACT</name>
<dbReference type="RefSeq" id="WP_123131614.1">
    <property type="nucleotide sequence ID" value="NZ_RJJE01000002.1"/>
</dbReference>
<evidence type="ECO:0000313" key="7">
    <source>
        <dbReference type="EMBL" id="RNI32314.1"/>
    </source>
</evidence>
<dbReference type="SMR" id="A0A3M9N3E2"/>
<dbReference type="GO" id="GO:0008299">
    <property type="term" value="P:isoprenoid biosynthetic process"/>
    <property type="evidence" value="ECO:0007669"/>
    <property type="project" value="InterPro"/>
</dbReference>
<evidence type="ECO:0000256" key="1">
    <source>
        <dbReference type="ARBA" id="ARBA00001946"/>
    </source>
</evidence>
<evidence type="ECO:0000256" key="3">
    <source>
        <dbReference type="ARBA" id="ARBA00022679"/>
    </source>
</evidence>
<dbReference type="Pfam" id="PF00348">
    <property type="entry name" value="polyprenyl_synt"/>
    <property type="match status" value="1"/>
</dbReference>
<sequence>MDISQFSERIRQQLSTLQYGQNPEELYAPIRYTMEMGGKRVRPLLTLLGAYLFHDNVDNALMPAIGVEVFHNFTLMHDDIMDKAPLRRGQATVHEKWNTSTAILSGDVMLVRAYEFFLDIEPEKLPVVLKLFSTCAAQVCEGQQLDMNFENRQDVQIEEYLHMIKLKTAVLLGFSLELGALLNNATPEDARHLKEFGINMGIAFQLRDDLLDVYGDQAKFGKRVGGDIVSDKKTYLLLTALDRASATQRKELEKWQGTLSPEKEDQKVKAVKEIYDELDIQNITQSQINHYFQKGLHHLNNVNALNSKKELLRELAIQLIERDN</sequence>
<dbReference type="PROSITE" id="PS00444">
    <property type="entry name" value="POLYPRENYL_SYNTHASE_2"/>
    <property type="match status" value="1"/>
</dbReference>
<dbReference type="PROSITE" id="PS00723">
    <property type="entry name" value="POLYPRENYL_SYNTHASE_1"/>
    <property type="match status" value="1"/>
</dbReference>
<dbReference type="SFLD" id="SFLDS00005">
    <property type="entry name" value="Isoprenoid_Synthase_Type_I"/>
    <property type="match status" value="1"/>
</dbReference>
<gene>
    <name evidence="7" type="ORF">EFA69_03035</name>
</gene>
<evidence type="ECO:0000313" key="8">
    <source>
        <dbReference type="Proteomes" id="UP000271010"/>
    </source>
</evidence>
<evidence type="ECO:0000256" key="2">
    <source>
        <dbReference type="ARBA" id="ARBA00006706"/>
    </source>
</evidence>
<dbReference type="GO" id="GO:0046872">
    <property type="term" value="F:metal ion binding"/>
    <property type="evidence" value="ECO:0007669"/>
    <property type="project" value="UniProtKB-KW"/>
</dbReference>
<keyword evidence="4" id="KW-0479">Metal-binding</keyword>
<dbReference type="InterPro" id="IPR000092">
    <property type="entry name" value="Polyprenyl_synt"/>
</dbReference>
<dbReference type="InterPro" id="IPR008949">
    <property type="entry name" value="Isoprenoid_synthase_dom_sf"/>
</dbReference>
<comment type="similarity">
    <text evidence="2 6">Belongs to the FPP/GGPP synthase family.</text>
</comment>
<keyword evidence="8" id="KW-1185">Reference proteome</keyword>
<dbReference type="PANTHER" id="PTHR12001">
    <property type="entry name" value="GERANYLGERANYL PYROPHOSPHATE SYNTHASE"/>
    <property type="match status" value="1"/>
</dbReference>
<dbReference type="EMBL" id="RJJE01000002">
    <property type="protein sequence ID" value="RNI32314.1"/>
    <property type="molecule type" value="Genomic_DNA"/>
</dbReference>
<accession>A0A3M9N3E2</accession>
<dbReference type="CDD" id="cd00685">
    <property type="entry name" value="Trans_IPPS_HT"/>
    <property type="match status" value="1"/>
</dbReference>
<dbReference type="SFLD" id="SFLDG01017">
    <property type="entry name" value="Polyprenyl_Transferase_Like"/>
    <property type="match status" value="1"/>
</dbReference>
<dbReference type="AlphaFoldDB" id="A0A3M9N3E2"/>
<reference evidence="7 8" key="1">
    <citation type="submission" date="2018-11" db="EMBL/GenBank/DDBJ databases">
        <title>Rufibacter latericius sp. nov., isolated from water in Baiyang Lake.</title>
        <authorList>
            <person name="Yang Y."/>
        </authorList>
    </citation>
    <scope>NUCLEOTIDE SEQUENCE [LARGE SCALE GENOMIC DNA]</scope>
    <source>
        <strain evidence="7 8">MCC P1</strain>
    </source>
</reference>
<proteinExistence type="inferred from homology"/>
<dbReference type="Proteomes" id="UP000271010">
    <property type="component" value="Unassembled WGS sequence"/>
</dbReference>
<dbReference type="PANTHER" id="PTHR12001:SF85">
    <property type="entry name" value="SHORT CHAIN ISOPRENYL DIPHOSPHATE SYNTHASE"/>
    <property type="match status" value="1"/>
</dbReference>
<comment type="caution">
    <text evidence="7">The sequence shown here is derived from an EMBL/GenBank/DDBJ whole genome shotgun (WGS) entry which is preliminary data.</text>
</comment>
<keyword evidence="5" id="KW-0460">Magnesium</keyword>
<keyword evidence="3 6" id="KW-0808">Transferase</keyword>
<dbReference type="SUPFAM" id="SSF48576">
    <property type="entry name" value="Terpenoid synthases"/>
    <property type="match status" value="1"/>
</dbReference>
<protein>
    <submittedName>
        <fullName evidence="7">Polyprenyl synthetase family protein</fullName>
    </submittedName>
</protein>
<evidence type="ECO:0000256" key="4">
    <source>
        <dbReference type="ARBA" id="ARBA00022723"/>
    </source>
</evidence>
<dbReference type="OrthoDB" id="9805316at2"/>
<dbReference type="GO" id="GO:0004659">
    <property type="term" value="F:prenyltransferase activity"/>
    <property type="evidence" value="ECO:0007669"/>
    <property type="project" value="InterPro"/>
</dbReference>
<evidence type="ECO:0000256" key="5">
    <source>
        <dbReference type="ARBA" id="ARBA00022842"/>
    </source>
</evidence>